<dbReference type="Proteomes" id="UP001196068">
    <property type="component" value="Unassembled WGS sequence"/>
</dbReference>
<dbReference type="EMBL" id="JAAEDH010000002">
    <property type="protein sequence ID" value="MBR0654202.1"/>
    <property type="molecule type" value="Genomic_DNA"/>
</dbReference>
<dbReference type="PIRSF" id="PIRSF017082">
    <property type="entry name" value="YflP"/>
    <property type="match status" value="1"/>
</dbReference>
<name>A0AAF1JUW3_9PROT</name>
<accession>A0AAF1JUW3</accession>
<gene>
    <name evidence="2" type="ORF">GXW79_03815</name>
</gene>
<sequence>MYYLVRTGQSLIQEKQGGCSVKQHPALSRRTLGLGAIGLIGARAAQAQEAYPGARPVTIVVAWAPGGSTDFVGRVVAQQMSRELSGNVVVDNRPGASGTVGHASVARARPDGYTLLMGVNSTYAMSRHLFPGRGYDDDRAFAAIGRVAQSPIILCVNPRLGTPTIAALVAKAKEAPGRLSYASSGAGSSAHLATELFLRAAGIDILNVTYRGGAPAVQALITNEVQVAMVDAVTALPLMQAGQIVGIGVSTLTRNPLAPDVPTIAESGFSGFEATSDFALLAPAGTPASIIARLHTALAATMANAEVLERLRASSIVPTPGTPEAFPAYLAAESAKWGELIRTRGITLE</sequence>
<dbReference type="Gene3D" id="3.40.190.150">
    <property type="entry name" value="Bordetella uptake gene, domain 1"/>
    <property type="match status" value="1"/>
</dbReference>
<dbReference type="Pfam" id="PF03401">
    <property type="entry name" value="TctC"/>
    <property type="match status" value="1"/>
</dbReference>
<dbReference type="Gene3D" id="3.40.190.10">
    <property type="entry name" value="Periplasmic binding protein-like II"/>
    <property type="match status" value="1"/>
</dbReference>
<comment type="similarity">
    <text evidence="1">Belongs to the UPF0065 (bug) family.</text>
</comment>
<dbReference type="AlphaFoldDB" id="A0AAF1JUW3"/>
<dbReference type="InterPro" id="IPR005064">
    <property type="entry name" value="BUG"/>
</dbReference>
<dbReference type="CDD" id="cd07012">
    <property type="entry name" value="PBP2_Bug_TTT"/>
    <property type="match status" value="1"/>
</dbReference>
<proteinExistence type="inferred from homology"/>
<reference evidence="2" key="2">
    <citation type="journal article" date="2021" name="Syst. Appl. Microbiol.">
        <title>Roseomonas hellenica sp. nov., isolated from roots of wild-growing Alkanna tinctoria.</title>
        <authorList>
            <person name="Rat A."/>
            <person name="Naranjo H.D."/>
            <person name="Lebbe L."/>
            <person name="Cnockaert M."/>
            <person name="Krigas N."/>
            <person name="Grigoriadou K."/>
            <person name="Maloupa E."/>
            <person name="Willems A."/>
        </authorList>
    </citation>
    <scope>NUCLEOTIDE SEQUENCE</scope>
    <source>
        <strain evidence="2">LMG 28251</strain>
    </source>
</reference>
<dbReference type="SUPFAM" id="SSF53850">
    <property type="entry name" value="Periplasmic binding protein-like II"/>
    <property type="match status" value="1"/>
</dbReference>
<dbReference type="PANTHER" id="PTHR42928">
    <property type="entry name" value="TRICARBOXYLATE-BINDING PROTEIN"/>
    <property type="match status" value="1"/>
</dbReference>
<keyword evidence="3" id="KW-1185">Reference proteome</keyword>
<protein>
    <submittedName>
        <fullName evidence="2">Tripartite tricarboxylate transporter substrate binding protein</fullName>
    </submittedName>
</protein>
<evidence type="ECO:0000256" key="1">
    <source>
        <dbReference type="ARBA" id="ARBA00006987"/>
    </source>
</evidence>
<dbReference type="InterPro" id="IPR042100">
    <property type="entry name" value="Bug_dom1"/>
</dbReference>
<dbReference type="PANTHER" id="PTHR42928:SF5">
    <property type="entry name" value="BLR1237 PROTEIN"/>
    <property type="match status" value="1"/>
</dbReference>
<reference evidence="2" key="1">
    <citation type="submission" date="2020-01" db="EMBL/GenBank/DDBJ databases">
        <authorList>
            <person name="Rat A."/>
        </authorList>
    </citation>
    <scope>NUCLEOTIDE SEQUENCE</scope>
    <source>
        <strain evidence="2">LMG 28251</strain>
    </source>
</reference>
<comment type="caution">
    <text evidence="2">The sequence shown here is derived from an EMBL/GenBank/DDBJ whole genome shotgun (WGS) entry which is preliminary data.</text>
</comment>
<evidence type="ECO:0000313" key="3">
    <source>
        <dbReference type="Proteomes" id="UP001196068"/>
    </source>
</evidence>
<evidence type="ECO:0000313" key="2">
    <source>
        <dbReference type="EMBL" id="MBR0654202.1"/>
    </source>
</evidence>
<organism evidence="2 3">
    <name type="scientific">Plastoroseomonas arctica</name>
    <dbReference type="NCBI Taxonomy" id="1509237"/>
    <lineage>
        <taxon>Bacteria</taxon>
        <taxon>Pseudomonadati</taxon>
        <taxon>Pseudomonadota</taxon>
        <taxon>Alphaproteobacteria</taxon>
        <taxon>Acetobacterales</taxon>
        <taxon>Acetobacteraceae</taxon>
        <taxon>Plastoroseomonas</taxon>
    </lineage>
</organism>